<keyword evidence="4 9" id="KW-0812">Transmembrane</keyword>
<keyword evidence="3" id="KW-0813">Transport</keyword>
<evidence type="ECO:0000313" key="11">
    <source>
        <dbReference type="EMBL" id="ASJ07278.1"/>
    </source>
</evidence>
<protein>
    <submittedName>
        <fullName evidence="11">Magnesium transporter MgtE</fullName>
    </submittedName>
</protein>
<feature type="transmembrane region" description="Helical" evidence="9">
    <location>
        <begin position="20"/>
        <end position="42"/>
    </location>
</feature>
<feature type="transmembrane region" description="Helical" evidence="9">
    <location>
        <begin position="54"/>
        <end position="74"/>
    </location>
</feature>
<evidence type="ECO:0000256" key="7">
    <source>
        <dbReference type="ARBA" id="ARBA00023065"/>
    </source>
</evidence>
<dbReference type="PANTHER" id="PTHR16228">
    <property type="entry name" value="DIVALENT CATION TRANSPORTER SOLUTE CARRIER FAMILY 41"/>
    <property type="match status" value="1"/>
</dbReference>
<evidence type="ECO:0000256" key="3">
    <source>
        <dbReference type="ARBA" id="ARBA00022448"/>
    </source>
</evidence>
<dbReference type="RefSeq" id="WP_088854524.1">
    <property type="nucleotide sequence ID" value="NZ_CP015102.1"/>
</dbReference>
<dbReference type="GeneID" id="33316218"/>
<comment type="similarity">
    <text evidence="2">Belongs to the SLC41A transporter family.</text>
</comment>
<feature type="transmembrane region" description="Helical" evidence="9">
    <location>
        <begin position="95"/>
        <end position="114"/>
    </location>
</feature>
<accession>A0A218P936</accession>
<dbReference type="SUPFAM" id="SSF161093">
    <property type="entry name" value="MgtE membrane domain-like"/>
    <property type="match status" value="2"/>
</dbReference>
<evidence type="ECO:0000256" key="9">
    <source>
        <dbReference type="SAM" id="Phobius"/>
    </source>
</evidence>
<dbReference type="InterPro" id="IPR036739">
    <property type="entry name" value="SLC41_membr_dom_sf"/>
</dbReference>
<evidence type="ECO:0000256" key="8">
    <source>
        <dbReference type="ARBA" id="ARBA00023136"/>
    </source>
</evidence>
<dbReference type="GO" id="GO:0008324">
    <property type="term" value="F:monoatomic cation transmembrane transporter activity"/>
    <property type="evidence" value="ECO:0007669"/>
    <property type="project" value="InterPro"/>
</dbReference>
<dbReference type="PANTHER" id="PTHR16228:SF7">
    <property type="entry name" value="SLC41A_MGTE INTEGRAL MEMBRANE DOMAIN-CONTAINING PROTEIN"/>
    <property type="match status" value="1"/>
</dbReference>
<dbReference type="EMBL" id="CP015102">
    <property type="protein sequence ID" value="ASJ07278.1"/>
    <property type="molecule type" value="Genomic_DNA"/>
</dbReference>
<feature type="transmembrane region" description="Helical" evidence="9">
    <location>
        <begin position="301"/>
        <end position="327"/>
    </location>
</feature>
<feature type="domain" description="SLC41A/MgtE integral membrane" evidence="10">
    <location>
        <begin position="60"/>
        <end position="185"/>
    </location>
</feature>
<name>A0A218P936_9EURY</name>
<evidence type="ECO:0000256" key="6">
    <source>
        <dbReference type="ARBA" id="ARBA00022989"/>
    </source>
</evidence>
<feature type="transmembrane region" description="Helical" evidence="9">
    <location>
        <begin position="334"/>
        <end position="357"/>
    </location>
</feature>
<keyword evidence="8 9" id="KW-0472">Membrane</keyword>
<feature type="transmembrane region" description="Helical" evidence="9">
    <location>
        <begin position="369"/>
        <end position="390"/>
    </location>
</feature>
<reference evidence="11 12" key="1">
    <citation type="submission" date="2016-04" db="EMBL/GenBank/DDBJ databases">
        <title>Complete genome sequence of Thermococcus pacificus type strain P4.</title>
        <authorList>
            <person name="Oger P.M."/>
        </authorList>
    </citation>
    <scope>NUCLEOTIDE SEQUENCE [LARGE SCALE GENOMIC DNA]</scope>
    <source>
        <strain evidence="11 12">P-4</strain>
    </source>
</reference>
<comment type="subcellular location">
    <subcellularLocation>
        <location evidence="1">Membrane</location>
        <topology evidence="1">Multi-pass membrane protein</topology>
    </subcellularLocation>
</comment>
<dbReference type="KEGG" id="tpaf:A3L08_08070"/>
<dbReference type="GO" id="GO:0016020">
    <property type="term" value="C:membrane"/>
    <property type="evidence" value="ECO:0007669"/>
    <property type="project" value="UniProtKB-SubCell"/>
</dbReference>
<sequence length="394" mass="42801">MSLAVGRNGSGRQSFIRDALLVSFPALVVCVFLDFFSGVFLGKFFTLIRTRYPIILVILPGLMGMRGNIFGALASRFSTMLYLGEMEPSLRDRKVMRNIFLSIVLSLIPVIFLWTVGAIKVGDPGVAVAVLLIVFMSTVYASLILGYSTALVSIIPFKKGLDPDSVAAPVITSVADLITVPLLVGFMLLYPHRSQFALMTAVAVFLLLLLGWRAKLTKRDIENTRELLMVVGGLALLSSISGSLLESYSEVIEKTLIFSVMYPMVLDTTGNIGSIIGAKTSTKIHLGELEGLFSRSILLEIGTYTALAFPLALIGNLISIGVVRFLFGKTVGIVLPFILLYPFIVFVAMWVAYFTAILGDRLGLDPDNVTVPTITTLADILSTLFVVLVARLMV</sequence>
<evidence type="ECO:0000256" key="2">
    <source>
        <dbReference type="ARBA" id="ARBA00009749"/>
    </source>
</evidence>
<keyword evidence="5" id="KW-0460">Magnesium</keyword>
<evidence type="ECO:0000256" key="1">
    <source>
        <dbReference type="ARBA" id="ARBA00004141"/>
    </source>
</evidence>
<dbReference type="AlphaFoldDB" id="A0A218P936"/>
<keyword evidence="7" id="KW-0406">Ion transport</keyword>
<gene>
    <name evidence="11" type="ORF">A3L08_08070</name>
</gene>
<feature type="transmembrane region" description="Helical" evidence="9">
    <location>
        <begin position="226"/>
        <end position="245"/>
    </location>
</feature>
<dbReference type="Proteomes" id="UP000197418">
    <property type="component" value="Chromosome"/>
</dbReference>
<evidence type="ECO:0000256" key="5">
    <source>
        <dbReference type="ARBA" id="ARBA00022842"/>
    </source>
</evidence>
<proteinExistence type="inferred from homology"/>
<evidence type="ECO:0000259" key="10">
    <source>
        <dbReference type="Pfam" id="PF01769"/>
    </source>
</evidence>
<dbReference type="Gene3D" id="1.10.357.20">
    <property type="entry name" value="SLC41 divalent cation transporters, integral membrane domain"/>
    <property type="match status" value="2"/>
</dbReference>
<dbReference type="InterPro" id="IPR045349">
    <property type="entry name" value="SLC41A1-3"/>
</dbReference>
<feature type="transmembrane region" description="Helical" evidence="9">
    <location>
        <begin position="166"/>
        <end position="190"/>
    </location>
</feature>
<feature type="transmembrane region" description="Helical" evidence="9">
    <location>
        <begin position="196"/>
        <end position="214"/>
    </location>
</feature>
<dbReference type="Pfam" id="PF01769">
    <property type="entry name" value="MgtE"/>
    <property type="match status" value="2"/>
</dbReference>
<organism evidence="11 12">
    <name type="scientific">Thermococcus pacificus</name>
    <dbReference type="NCBI Taxonomy" id="71998"/>
    <lineage>
        <taxon>Archaea</taxon>
        <taxon>Methanobacteriati</taxon>
        <taxon>Methanobacteriota</taxon>
        <taxon>Thermococci</taxon>
        <taxon>Thermococcales</taxon>
        <taxon>Thermococcaceae</taxon>
        <taxon>Thermococcus</taxon>
    </lineage>
</organism>
<evidence type="ECO:0000313" key="12">
    <source>
        <dbReference type="Proteomes" id="UP000197418"/>
    </source>
</evidence>
<keyword evidence="12" id="KW-1185">Reference proteome</keyword>
<keyword evidence="6 9" id="KW-1133">Transmembrane helix</keyword>
<dbReference type="InterPro" id="IPR006667">
    <property type="entry name" value="SLC41_membr_dom"/>
</dbReference>
<dbReference type="OrthoDB" id="86118at2157"/>
<feature type="domain" description="SLC41A/MgtE integral membrane" evidence="10">
    <location>
        <begin position="263"/>
        <end position="388"/>
    </location>
</feature>
<feature type="transmembrane region" description="Helical" evidence="9">
    <location>
        <begin position="126"/>
        <end position="154"/>
    </location>
</feature>
<evidence type="ECO:0000256" key="4">
    <source>
        <dbReference type="ARBA" id="ARBA00022692"/>
    </source>
</evidence>